<keyword evidence="5" id="KW-1185">Reference proteome</keyword>
<dbReference type="InterPro" id="IPR012429">
    <property type="entry name" value="HGSNAT_cat"/>
</dbReference>
<feature type="transmembrane region" description="Helical" evidence="1">
    <location>
        <begin position="187"/>
        <end position="208"/>
    </location>
</feature>
<feature type="transmembrane region" description="Helical" evidence="1">
    <location>
        <begin position="411"/>
        <end position="431"/>
    </location>
</feature>
<evidence type="ECO:0000313" key="5">
    <source>
        <dbReference type="Proteomes" id="UP000002494"/>
    </source>
</evidence>
<dbReference type="GO" id="GO:0043202">
    <property type="term" value="C:lysosomal lumen"/>
    <property type="evidence" value="ECO:0000266"/>
    <property type="project" value="RGD"/>
</dbReference>
<reference evidence="4" key="2">
    <citation type="submission" date="2025-08" db="UniProtKB">
        <authorList>
            <consortium name="Ensembl"/>
        </authorList>
    </citation>
    <scope>IDENTIFICATION</scope>
    <source>
        <strain evidence="4">Brown Norway</strain>
    </source>
</reference>
<feature type="transmembrane region" description="Helical" evidence="1">
    <location>
        <begin position="335"/>
        <end position="354"/>
    </location>
</feature>
<dbReference type="Reactome" id="R-RNO-6798695">
    <property type="pathway name" value="Neutrophil degranulation"/>
</dbReference>
<feature type="signal peptide" evidence="2">
    <location>
        <begin position="1"/>
        <end position="18"/>
    </location>
</feature>
<feature type="transmembrane region" description="Helical" evidence="1">
    <location>
        <begin position="593"/>
        <end position="610"/>
    </location>
</feature>
<feature type="transmembrane region" description="Helical" evidence="1">
    <location>
        <begin position="263"/>
        <end position="282"/>
    </location>
</feature>
<dbReference type="GO" id="GO:0016746">
    <property type="term" value="F:acyltransferase activity"/>
    <property type="evidence" value="ECO:0000266"/>
    <property type="project" value="RGD"/>
</dbReference>
<feature type="chain" id="PRO_5046883138" evidence="2">
    <location>
        <begin position="19"/>
        <end position="656"/>
    </location>
</feature>
<feature type="transmembrane region" description="Helical" evidence="1">
    <location>
        <begin position="374"/>
        <end position="391"/>
    </location>
</feature>
<evidence type="ECO:0007829" key="7">
    <source>
        <dbReference type="PeptideAtlas" id="A0A8I6AE78"/>
    </source>
</evidence>
<sequence>MGAGPALALLLLAGSVLSATLLAPGRRAEPGREKSGRTGSYSHWKRKTMEDERWTGEMSPNLDEKRNVELKMDQALLLIHNELLGTSLTIYWKSEYCYQCTFQPLANVSHGRKPAKPSVEAVSVSTQHGSILQVNSTLEERAACRLEYKFGEFGNYSLLVRHASSGADDIACDLVVNENPVDSNLPVSIAFLVGLALVIAISILKLLLSLDDINNWISKAIASRETDRLINSELGSPSRADPLGADCQPETRRASALPHRLRCVDTFRGVALILMVFVNYGGGKYWYFKHSSWNGLTVADLVFPWFVFIMGSSIFLSMTSLLQRGCSKIKLLGKIAWRSFLLICIGIIIVNPNYCLGPLSWDKVRIPGVLQRLGVTYFVVAMLELFFWKPVPDSCTLERSCLSLRDITSSWPQWLIILILESIWLALTFFLPVPGCPTGYLGPGGIGDLGKYPHCTGGAAGYIDRLLLGDSHLYQHPSSAVLYHTEVAYDPEGVLGTINSIVMAFLGVQAGKILLYYKDQTKAILIRFAAWCCILGLISIALTKMSANEGFIPINKNLWSISYVTTLSCFAFSILLILYPVVDVKGLWTGTPFFYPGMNSILVYVGHEVFEDYFPFQWKLEDEQSHKEHLIQNIVATALWVLIAYILYKKKVFWKI</sequence>
<protein>
    <submittedName>
        <fullName evidence="4">Heparan-alpha-glucosaminide N-acetyltransferase</fullName>
    </submittedName>
</protein>
<dbReference type="GO" id="GO:0007041">
    <property type="term" value="P:lysosomal transport"/>
    <property type="evidence" value="ECO:0000266"/>
    <property type="project" value="RGD"/>
</dbReference>
<dbReference type="AGR" id="RGD:1560755"/>
<keyword evidence="1" id="KW-1133">Transmembrane helix</keyword>
<feature type="transmembrane region" description="Helical" evidence="1">
    <location>
        <begin position="302"/>
        <end position="323"/>
    </location>
</feature>
<reference evidence="4" key="3">
    <citation type="submission" date="2025-09" db="UniProtKB">
        <authorList>
            <consortium name="Ensembl"/>
        </authorList>
    </citation>
    <scope>IDENTIFICATION</scope>
    <source>
        <strain evidence="4">Brown Norway</strain>
    </source>
</reference>
<dbReference type="GO" id="GO:0030200">
    <property type="term" value="P:heparan sulfate proteoglycan catabolic process"/>
    <property type="evidence" value="ECO:0000266"/>
    <property type="project" value="RGD"/>
</dbReference>
<dbReference type="OMA" id="CHQCLYQ"/>
<feature type="transmembrane region" description="Helical" evidence="1">
    <location>
        <begin position="562"/>
        <end position="581"/>
    </location>
</feature>
<feature type="transmembrane region" description="Helical" evidence="1">
    <location>
        <begin position="498"/>
        <end position="517"/>
    </location>
</feature>
<keyword evidence="1" id="KW-0812">Transmembrane</keyword>
<proteinExistence type="evidence at protein level"/>
<feature type="transmembrane region" description="Helical" evidence="1">
    <location>
        <begin position="630"/>
        <end position="648"/>
    </location>
</feature>
<accession>A0A8I6AE78</accession>
<keyword evidence="2" id="KW-0732">Signal</keyword>
<dbReference type="PANTHER" id="PTHR31061">
    <property type="entry name" value="LD22376P"/>
    <property type="match status" value="1"/>
</dbReference>
<dbReference type="RGD" id="1560755">
    <property type="gene designation" value="Hgsnat"/>
</dbReference>
<organism evidence="4 5">
    <name type="scientific">Rattus norvegicus</name>
    <name type="common">Rat</name>
    <dbReference type="NCBI Taxonomy" id="10116"/>
    <lineage>
        <taxon>Eukaryota</taxon>
        <taxon>Metazoa</taxon>
        <taxon>Chordata</taxon>
        <taxon>Craniata</taxon>
        <taxon>Vertebrata</taxon>
        <taxon>Euteleostomi</taxon>
        <taxon>Mammalia</taxon>
        <taxon>Eutheria</taxon>
        <taxon>Euarchontoglires</taxon>
        <taxon>Glires</taxon>
        <taxon>Rodentia</taxon>
        <taxon>Myomorpha</taxon>
        <taxon>Muroidea</taxon>
        <taxon>Muridae</taxon>
        <taxon>Murinae</taxon>
        <taxon>Rattus</taxon>
    </lineage>
</organism>
<name>A0A8I6AE78_RAT</name>
<reference evidence="4" key="1">
    <citation type="submission" date="2024-01" db="EMBL/GenBank/DDBJ databases">
        <title>GRCr8: a new rat reference genome assembly contstructed from accurate long reads and long range scaffolding.</title>
        <authorList>
            <person name="Doris P.A."/>
            <person name="Kalbfleisch T."/>
            <person name="Li K."/>
            <person name="Howe K."/>
            <person name="Wood J."/>
        </authorList>
    </citation>
    <scope>NUCLEOTIDE SEQUENCE [LARGE SCALE GENOMIC DNA]</scope>
    <source>
        <strain evidence="4">Brown Norway</strain>
    </source>
</reference>
<evidence type="ECO:0000259" key="3">
    <source>
        <dbReference type="Pfam" id="PF07786"/>
    </source>
</evidence>
<dbReference type="Proteomes" id="UP000002494">
    <property type="component" value="Chromosome 16"/>
</dbReference>
<evidence type="ECO:0000313" key="6">
    <source>
        <dbReference type="RGD" id="1560755"/>
    </source>
</evidence>
<feature type="domain" description="Heparan-alpha-glucosaminide N-acetyltransferase catalytic" evidence="3">
    <location>
        <begin position="260"/>
        <end position="383"/>
    </location>
</feature>
<evidence type="ECO:0000313" key="4">
    <source>
        <dbReference type="Ensembl" id="ENSRNOP00000092597.2"/>
    </source>
</evidence>
<evidence type="ECO:0000256" key="1">
    <source>
        <dbReference type="SAM" id="Phobius"/>
    </source>
</evidence>
<dbReference type="Ensembl" id="ENSRNOT00000110809.2">
    <property type="protein sequence ID" value="ENSRNOP00000092597.2"/>
    <property type="gene ID" value="ENSRNOG00000069796.2"/>
</dbReference>
<evidence type="ECO:0000256" key="2">
    <source>
        <dbReference type="SAM" id="SignalP"/>
    </source>
</evidence>
<dbReference type="AlphaFoldDB" id="A0A8I6AE78"/>
<gene>
    <name evidence="4 6" type="primary">Hgsnat</name>
</gene>
<dbReference type="Pfam" id="PF07786">
    <property type="entry name" value="HGSNAT_cat"/>
    <property type="match status" value="1"/>
</dbReference>
<keyword evidence="7" id="KW-1267">Proteomics identification</keyword>
<dbReference type="Reactome" id="R-RNO-2024096">
    <property type="pathway name" value="HS-GAG degradation"/>
</dbReference>
<keyword evidence="1" id="KW-0472">Membrane</keyword>
<dbReference type="PANTHER" id="PTHR31061:SF37">
    <property type="entry name" value="HEPARAN-ALPHA-GLUCOSAMINIDE N-ACETYLTRANSFERASE"/>
    <property type="match status" value="1"/>
</dbReference>
<dbReference type="GO" id="GO:0015019">
    <property type="term" value="F:heparan-alpha-glucosaminide N-acetyltransferase activity"/>
    <property type="evidence" value="ECO:0000266"/>
    <property type="project" value="RGD"/>
</dbReference>
<dbReference type="GeneTree" id="ENSGT00390000001491"/>
<dbReference type="GO" id="GO:0051259">
    <property type="term" value="P:protein complex oligomerization"/>
    <property type="evidence" value="ECO:0000266"/>
    <property type="project" value="RGD"/>
</dbReference>
<feature type="transmembrane region" description="Helical" evidence="1">
    <location>
        <begin position="524"/>
        <end position="542"/>
    </location>
</feature>
<dbReference type="GO" id="GO:0005765">
    <property type="term" value="C:lysosomal membrane"/>
    <property type="evidence" value="ECO:0000266"/>
    <property type="project" value="RGD"/>
</dbReference>